<organism evidence="1 2">
    <name type="scientific">Nocardioides endophyticus</name>
    <dbReference type="NCBI Taxonomy" id="1353775"/>
    <lineage>
        <taxon>Bacteria</taxon>
        <taxon>Bacillati</taxon>
        <taxon>Actinomycetota</taxon>
        <taxon>Actinomycetes</taxon>
        <taxon>Propionibacteriales</taxon>
        <taxon>Nocardioidaceae</taxon>
        <taxon>Nocardioides</taxon>
    </lineage>
</organism>
<evidence type="ECO:0000313" key="2">
    <source>
        <dbReference type="Proteomes" id="UP001499882"/>
    </source>
</evidence>
<protein>
    <submittedName>
        <fullName evidence="1">Uncharacterized protein</fullName>
    </submittedName>
</protein>
<name>A0ABP8YWW1_9ACTN</name>
<accession>A0ABP8YWW1</accession>
<sequence length="183" mass="19645">MGVQRHNRVLTCGNAWRTFSGFGGPRWLGQHWGNKTDSRAPLLGHCSGCVHGIADLVEAVVEQVTVGVQGHRRGGVAEHLLDDLHVRAAGDGETGGGVAELVWVQARDADGPSSRTELFAERAHPRRLSAPECAEDELVGSLVRDVTLKLINQEGWDRDLAALVGLGRSPDPGRDPGPRSLTR</sequence>
<reference evidence="2" key="1">
    <citation type="journal article" date="2019" name="Int. J. Syst. Evol. Microbiol.">
        <title>The Global Catalogue of Microorganisms (GCM) 10K type strain sequencing project: providing services to taxonomists for standard genome sequencing and annotation.</title>
        <authorList>
            <consortium name="The Broad Institute Genomics Platform"/>
            <consortium name="The Broad Institute Genome Sequencing Center for Infectious Disease"/>
            <person name="Wu L."/>
            <person name="Ma J."/>
        </authorList>
    </citation>
    <scope>NUCLEOTIDE SEQUENCE [LARGE SCALE GENOMIC DNA]</scope>
    <source>
        <strain evidence="2">JCM 18532</strain>
    </source>
</reference>
<gene>
    <name evidence="1" type="ORF">GCM10023350_25110</name>
</gene>
<dbReference type="EMBL" id="BAABKN010000015">
    <property type="protein sequence ID" value="GAA4739721.1"/>
    <property type="molecule type" value="Genomic_DNA"/>
</dbReference>
<comment type="caution">
    <text evidence="1">The sequence shown here is derived from an EMBL/GenBank/DDBJ whole genome shotgun (WGS) entry which is preliminary data.</text>
</comment>
<keyword evidence="2" id="KW-1185">Reference proteome</keyword>
<proteinExistence type="predicted"/>
<dbReference type="Proteomes" id="UP001499882">
    <property type="component" value="Unassembled WGS sequence"/>
</dbReference>
<evidence type="ECO:0000313" key="1">
    <source>
        <dbReference type="EMBL" id="GAA4739721.1"/>
    </source>
</evidence>